<evidence type="ECO:0000313" key="2">
    <source>
        <dbReference type="EMBL" id="BAU83618.1"/>
    </source>
</evidence>
<organism evidence="2 3">
    <name type="scientific">Streptomyces laurentii</name>
    <dbReference type="NCBI Taxonomy" id="39478"/>
    <lineage>
        <taxon>Bacteria</taxon>
        <taxon>Bacillati</taxon>
        <taxon>Actinomycetota</taxon>
        <taxon>Actinomycetes</taxon>
        <taxon>Kitasatosporales</taxon>
        <taxon>Streptomycetaceae</taxon>
        <taxon>Streptomyces</taxon>
    </lineage>
</organism>
<evidence type="ECO:0000313" key="3">
    <source>
        <dbReference type="Proteomes" id="UP000217676"/>
    </source>
</evidence>
<reference evidence="2 3" key="1">
    <citation type="journal article" date="2016" name="Genome Announc.">
        <title>Complete Genome Sequence of Thiostrepton-Producing Streptomyces laurentii ATCC 31255.</title>
        <authorList>
            <person name="Doi K."/>
            <person name="Fujino Y."/>
            <person name="Nagayoshi Y."/>
            <person name="Ohshima T."/>
            <person name="Ogata S."/>
        </authorList>
    </citation>
    <scope>NUCLEOTIDE SEQUENCE [LARGE SCALE GENOMIC DNA]</scope>
    <source>
        <strain evidence="2 3">ATCC 31255</strain>
    </source>
</reference>
<feature type="region of interest" description="Disordered" evidence="1">
    <location>
        <begin position="1"/>
        <end position="25"/>
    </location>
</feature>
<proteinExistence type="predicted"/>
<dbReference type="AlphaFoldDB" id="A0A169NG91"/>
<accession>A0A169NG91</accession>
<sequence length="121" mass="11984">MSEDSTRTSGDAAPPPGTLPSVPLTEAGAQLSKLVTLAEHTGQVTSLTRYGQPVAALAPAGLLPLLAGGAAGPAPVDAAFSAAVHAHAATITGTSHEKNAAILAELRRDDEAAEESSPPLS</sequence>
<keyword evidence="3" id="KW-1185">Reference proteome</keyword>
<dbReference type="Proteomes" id="UP000217676">
    <property type="component" value="Chromosome"/>
</dbReference>
<evidence type="ECO:0000256" key="1">
    <source>
        <dbReference type="SAM" id="MobiDB-lite"/>
    </source>
</evidence>
<name>A0A169NG91_STRLU</name>
<evidence type="ECO:0008006" key="4">
    <source>
        <dbReference type="Google" id="ProtNLM"/>
    </source>
</evidence>
<gene>
    <name evidence="2" type="ORF">SLA_2697</name>
</gene>
<dbReference type="EMBL" id="AP017424">
    <property type="protein sequence ID" value="BAU83618.1"/>
    <property type="molecule type" value="Genomic_DNA"/>
</dbReference>
<dbReference type="KEGG" id="slau:SLA_2697"/>
<dbReference type="Gene3D" id="3.40.1620.10">
    <property type="entry name" value="YefM-like domain"/>
    <property type="match status" value="1"/>
</dbReference>
<dbReference type="RefSeq" id="WP_359877322.1">
    <property type="nucleotide sequence ID" value="NZ_JBEYHT010000023.1"/>
</dbReference>
<protein>
    <recommendedName>
        <fullName evidence="4">Prevent-host-death family protein</fullName>
    </recommendedName>
</protein>